<proteinExistence type="predicted"/>
<accession>A0A2G8S7Y3</accession>
<evidence type="ECO:0000256" key="1">
    <source>
        <dbReference type="SAM" id="MobiDB-lite"/>
    </source>
</evidence>
<protein>
    <submittedName>
        <fullName evidence="2">Uncharacterized protein</fullName>
    </submittedName>
</protein>
<dbReference type="Proteomes" id="UP000230002">
    <property type="component" value="Unassembled WGS sequence"/>
</dbReference>
<evidence type="ECO:0000313" key="3">
    <source>
        <dbReference type="Proteomes" id="UP000230002"/>
    </source>
</evidence>
<name>A0A2G8S7Y3_9APHY</name>
<dbReference type="AlphaFoldDB" id="A0A2G8S7Y3"/>
<organism evidence="2 3">
    <name type="scientific">Ganoderma sinense ZZ0214-1</name>
    <dbReference type="NCBI Taxonomy" id="1077348"/>
    <lineage>
        <taxon>Eukaryota</taxon>
        <taxon>Fungi</taxon>
        <taxon>Dikarya</taxon>
        <taxon>Basidiomycota</taxon>
        <taxon>Agaricomycotina</taxon>
        <taxon>Agaricomycetes</taxon>
        <taxon>Polyporales</taxon>
        <taxon>Polyporaceae</taxon>
        <taxon>Ganoderma</taxon>
    </lineage>
</organism>
<keyword evidence="3" id="KW-1185">Reference proteome</keyword>
<reference evidence="2 3" key="1">
    <citation type="journal article" date="2015" name="Sci. Rep.">
        <title>Chromosome-level genome map provides insights into diverse defense mechanisms in the medicinal fungus Ganoderma sinense.</title>
        <authorList>
            <person name="Zhu Y."/>
            <person name="Xu J."/>
            <person name="Sun C."/>
            <person name="Zhou S."/>
            <person name="Xu H."/>
            <person name="Nelson D.R."/>
            <person name="Qian J."/>
            <person name="Song J."/>
            <person name="Luo H."/>
            <person name="Xiang L."/>
            <person name="Li Y."/>
            <person name="Xu Z."/>
            <person name="Ji A."/>
            <person name="Wang L."/>
            <person name="Lu S."/>
            <person name="Hayward A."/>
            <person name="Sun W."/>
            <person name="Li X."/>
            <person name="Schwartz D.C."/>
            <person name="Wang Y."/>
            <person name="Chen S."/>
        </authorList>
    </citation>
    <scope>NUCLEOTIDE SEQUENCE [LARGE SCALE GENOMIC DNA]</scope>
    <source>
        <strain evidence="2 3">ZZ0214-1</strain>
    </source>
</reference>
<feature type="region of interest" description="Disordered" evidence="1">
    <location>
        <begin position="19"/>
        <end position="38"/>
    </location>
</feature>
<sequence length="104" mass="11567">MSTCSAPWSADARTVIPYPSRRPADATTRHDSGRRKELRGFPCGRRPCRVFQARHPTPLCRSQERGMEDGGTVSDLGLASARNGRFLLFAHATTRWSCSGHMHV</sequence>
<gene>
    <name evidence="2" type="ORF">GSI_08062</name>
</gene>
<dbReference type="EMBL" id="AYKW01000018">
    <property type="protein sequence ID" value="PIL29855.1"/>
    <property type="molecule type" value="Genomic_DNA"/>
</dbReference>
<feature type="compositionally biased region" description="Basic and acidic residues" evidence="1">
    <location>
        <begin position="22"/>
        <end position="38"/>
    </location>
</feature>
<evidence type="ECO:0000313" key="2">
    <source>
        <dbReference type="EMBL" id="PIL29855.1"/>
    </source>
</evidence>
<comment type="caution">
    <text evidence="2">The sequence shown here is derived from an EMBL/GenBank/DDBJ whole genome shotgun (WGS) entry which is preliminary data.</text>
</comment>